<reference evidence="1 2" key="1">
    <citation type="journal article" date="2017" name="PLoS Biol.">
        <title>The sea cucumber genome provides insights into morphological evolution and visceral regeneration.</title>
        <authorList>
            <person name="Zhang X."/>
            <person name="Sun L."/>
            <person name="Yuan J."/>
            <person name="Sun Y."/>
            <person name="Gao Y."/>
            <person name="Zhang L."/>
            <person name="Li S."/>
            <person name="Dai H."/>
            <person name="Hamel J.F."/>
            <person name="Liu C."/>
            <person name="Yu Y."/>
            <person name="Liu S."/>
            <person name="Lin W."/>
            <person name="Guo K."/>
            <person name="Jin S."/>
            <person name="Xu P."/>
            <person name="Storey K.B."/>
            <person name="Huan P."/>
            <person name="Zhang T."/>
            <person name="Zhou Y."/>
            <person name="Zhang J."/>
            <person name="Lin C."/>
            <person name="Li X."/>
            <person name="Xing L."/>
            <person name="Huo D."/>
            <person name="Sun M."/>
            <person name="Wang L."/>
            <person name="Mercier A."/>
            <person name="Li F."/>
            <person name="Yang H."/>
            <person name="Xiang J."/>
        </authorList>
    </citation>
    <scope>NUCLEOTIDE SEQUENCE [LARGE SCALE GENOMIC DNA]</scope>
    <source>
        <strain evidence="1">Shaxun</strain>
        <tissue evidence="1">Muscle</tissue>
    </source>
</reference>
<gene>
    <name evidence="1" type="ORF">BSL78_21916</name>
</gene>
<organism evidence="1 2">
    <name type="scientific">Stichopus japonicus</name>
    <name type="common">Sea cucumber</name>
    <dbReference type="NCBI Taxonomy" id="307972"/>
    <lineage>
        <taxon>Eukaryota</taxon>
        <taxon>Metazoa</taxon>
        <taxon>Echinodermata</taxon>
        <taxon>Eleutherozoa</taxon>
        <taxon>Echinozoa</taxon>
        <taxon>Holothuroidea</taxon>
        <taxon>Aspidochirotacea</taxon>
        <taxon>Aspidochirotida</taxon>
        <taxon>Stichopodidae</taxon>
        <taxon>Apostichopus</taxon>
    </lineage>
</organism>
<evidence type="ECO:0000313" key="1">
    <source>
        <dbReference type="EMBL" id="PIK41238.1"/>
    </source>
</evidence>
<protein>
    <submittedName>
        <fullName evidence="1">Uncharacterized protein</fullName>
    </submittedName>
</protein>
<dbReference type="AlphaFoldDB" id="A0A2G8JZR4"/>
<comment type="caution">
    <text evidence="1">The sequence shown here is derived from an EMBL/GenBank/DDBJ whole genome shotgun (WGS) entry which is preliminary data.</text>
</comment>
<accession>A0A2G8JZR4</accession>
<proteinExistence type="predicted"/>
<dbReference type="EMBL" id="MRZV01001038">
    <property type="protein sequence ID" value="PIK41238.1"/>
    <property type="molecule type" value="Genomic_DNA"/>
</dbReference>
<evidence type="ECO:0000313" key="2">
    <source>
        <dbReference type="Proteomes" id="UP000230750"/>
    </source>
</evidence>
<keyword evidence="2" id="KW-1185">Reference proteome</keyword>
<dbReference type="Proteomes" id="UP000230750">
    <property type="component" value="Unassembled WGS sequence"/>
</dbReference>
<sequence>MQISMNNLLQCISLYYQVLTLLDQWLRCYPQDFVRDATAEKGTQSLVNLLGEMKLKDHPTTINLQTTFRKIKSGIVVQGLTKRGFSVKRLVNRTTSSPPQLQEMHSPARLCRDERLRGSGRSLDRISGGTPSKIPKTFLNLLSLRVVRIPKLLKAALTSIEISSSCFQKS</sequence>
<name>A0A2G8JZR4_STIJA</name>